<evidence type="ECO:0000313" key="7">
    <source>
        <dbReference type="EMBL" id="KJA26674.1"/>
    </source>
</evidence>
<feature type="region of interest" description="Disordered" evidence="5">
    <location>
        <begin position="1"/>
        <end position="189"/>
    </location>
</feature>
<evidence type="ECO:0000256" key="2">
    <source>
        <dbReference type="ARBA" id="ARBA00009540"/>
    </source>
</evidence>
<dbReference type="Proteomes" id="UP000054270">
    <property type="component" value="Unassembled WGS sequence"/>
</dbReference>
<sequence length="843" mass="88694">MASLLDELVPPDLPSPITSPTTPRAPTTRDGQSPQPPSSTASHTKIGGYTSSMPFSNEQNFDLFSTLFSPSTPHASPILGPTQLPPEEPKFRKPPPQPFHHRSASMSSQGSDFGAFVSVSSSDDPLSTDFDDFDGLQEPMTATPSNANTYSTTVTDLDVPPSGHARSTSRASSSSRSTSRSVHLGCTDNESNPTLSYFDQFAHEAKQRSNKRSSLLNELLLHEADPLYFLNTTSSPSPPPPAAVEPTVELDPVSSPEPIQYSHSTATLGPPSPLSSSNITPVDSLATLNNEFDFTHDVDHHYFRVAPSSSVLRPTPYSPPQHAPSSAQGSRLVPTRSPSIAVAEPKPAEPITSAGLISRSPSMSTSSSPTISLDASIDDLGHFDSEDDGKAHLTRAQSSSALSGSLSTLPGKWMATFLRTPAQGQGGARPALESIFHDPRAYAEPHHAQTLPAQPTFTHTSAFAASPPPPGLPATSSSLYSSSTLTHSASPFAPHVYVPPSGAPGYAGEGYGGRMWDKGYSEELEQEMRDSHLSPGVPPALPRQGQPAASPRATATYIDRGDQAAASGGRGGWGSGFGFGFGSRRGQSGMTTESGSVVSRATSLPTQDGKAGIAKSNSAPMMGTGGDPNGNGGGSMGAFIEKKTGKVELLGRKELTTPVLTPELAINLRPNFPALARLPKAWTLIYSLDQNGISLNTLYSRCEAHASRRPVPGEVLSTSMLVAMKDADGAVFGAWLAEGIRGGKGGRGYFGGGESFLWKYQHDTLKVFKCTGKNNYVALCEPEYISFGGGDGHYGLYLDDTLFDGSSAPCPTFGNEPLCSPGPMKGATVAFECVGLEIWGMGP</sequence>
<feature type="compositionally biased region" description="Polar residues" evidence="5">
    <location>
        <begin position="38"/>
        <end position="74"/>
    </location>
</feature>
<name>A0A0D2P6X9_HYPSF</name>
<dbReference type="SMART" id="SM00584">
    <property type="entry name" value="TLDc"/>
    <property type="match status" value="1"/>
</dbReference>
<dbReference type="Pfam" id="PF07534">
    <property type="entry name" value="TLD"/>
    <property type="match status" value="1"/>
</dbReference>
<dbReference type="STRING" id="945553.A0A0D2P6X9"/>
<dbReference type="GO" id="GO:0006979">
    <property type="term" value="P:response to oxidative stress"/>
    <property type="evidence" value="ECO:0007669"/>
    <property type="project" value="TreeGrafter"/>
</dbReference>
<reference evidence="8" key="1">
    <citation type="submission" date="2014-04" db="EMBL/GenBank/DDBJ databases">
        <title>Evolutionary Origins and Diversification of the Mycorrhizal Mutualists.</title>
        <authorList>
            <consortium name="DOE Joint Genome Institute"/>
            <consortium name="Mycorrhizal Genomics Consortium"/>
            <person name="Kohler A."/>
            <person name="Kuo A."/>
            <person name="Nagy L.G."/>
            <person name="Floudas D."/>
            <person name="Copeland A."/>
            <person name="Barry K.W."/>
            <person name="Cichocki N."/>
            <person name="Veneault-Fourrey C."/>
            <person name="LaButti K."/>
            <person name="Lindquist E.A."/>
            <person name="Lipzen A."/>
            <person name="Lundell T."/>
            <person name="Morin E."/>
            <person name="Murat C."/>
            <person name="Riley R."/>
            <person name="Ohm R."/>
            <person name="Sun H."/>
            <person name="Tunlid A."/>
            <person name="Henrissat B."/>
            <person name="Grigoriev I.V."/>
            <person name="Hibbett D.S."/>
            <person name="Martin F."/>
        </authorList>
    </citation>
    <scope>NUCLEOTIDE SEQUENCE [LARGE SCALE GENOMIC DNA]</scope>
    <source>
        <strain evidence="8">FD-334 SS-4</strain>
    </source>
</reference>
<dbReference type="GO" id="GO:0005634">
    <property type="term" value="C:nucleus"/>
    <property type="evidence" value="ECO:0007669"/>
    <property type="project" value="TreeGrafter"/>
</dbReference>
<evidence type="ECO:0000259" key="6">
    <source>
        <dbReference type="PROSITE" id="PS51886"/>
    </source>
</evidence>
<feature type="region of interest" description="Disordered" evidence="5">
    <location>
        <begin position="312"/>
        <end position="373"/>
    </location>
</feature>
<evidence type="ECO:0000256" key="4">
    <source>
        <dbReference type="ARBA" id="ARBA00040604"/>
    </source>
</evidence>
<feature type="domain" description="TLDc" evidence="6">
    <location>
        <begin position="658"/>
        <end position="842"/>
    </location>
</feature>
<keyword evidence="3" id="KW-0496">Mitochondrion</keyword>
<feature type="region of interest" description="Disordered" evidence="5">
    <location>
        <begin position="231"/>
        <end position="278"/>
    </location>
</feature>
<accession>A0A0D2P6X9</accession>
<gene>
    <name evidence="7" type="ORF">HYPSUDRAFT_180825</name>
</gene>
<comment type="subcellular location">
    <subcellularLocation>
        <location evidence="1">Mitochondrion</location>
    </subcellularLocation>
</comment>
<feature type="compositionally biased region" description="Polar residues" evidence="5">
    <location>
        <begin position="140"/>
        <end position="155"/>
    </location>
</feature>
<evidence type="ECO:0000256" key="3">
    <source>
        <dbReference type="ARBA" id="ARBA00023128"/>
    </source>
</evidence>
<comment type="similarity">
    <text evidence="2">Belongs to the OXR1 family.</text>
</comment>
<dbReference type="OrthoDB" id="26679at2759"/>
<feature type="region of interest" description="Disordered" evidence="5">
    <location>
        <begin position="584"/>
        <end position="623"/>
    </location>
</feature>
<dbReference type="AlphaFoldDB" id="A0A0D2P6X9"/>
<dbReference type="PROSITE" id="PS51886">
    <property type="entry name" value="TLDC"/>
    <property type="match status" value="1"/>
</dbReference>
<dbReference type="EMBL" id="KN817527">
    <property type="protein sequence ID" value="KJA26674.1"/>
    <property type="molecule type" value="Genomic_DNA"/>
</dbReference>
<feature type="compositionally biased region" description="Low complexity" evidence="5">
    <location>
        <begin position="165"/>
        <end position="181"/>
    </location>
</feature>
<dbReference type="PANTHER" id="PTHR23354">
    <property type="entry name" value="NUCLEOLAR PROTEIN 7/ESTROGEN RECEPTOR COACTIVATOR-RELATED"/>
    <property type="match status" value="1"/>
</dbReference>
<feature type="region of interest" description="Disordered" evidence="5">
    <location>
        <begin position="529"/>
        <end position="552"/>
    </location>
</feature>
<dbReference type="PANTHER" id="PTHR23354:SF62">
    <property type="entry name" value="MUSTARD, ISOFORM V"/>
    <property type="match status" value="1"/>
</dbReference>
<proteinExistence type="inferred from homology"/>
<feature type="compositionally biased region" description="Low complexity" evidence="5">
    <location>
        <begin position="15"/>
        <end position="30"/>
    </location>
</feature>
<dbReference type="GO" id="GO:0005739">
    <property type="term" value="C:mitochondrion"/>
    <property type="evidence" value="ECO:0007669"/>
    <property type="project" value="UniProtKB-SubCell"/>
</dbReference>
<feature type="compositionally biased region" description="Polar residues" evidence="5">
    <location>
        <begin position="590"/>
        <end position="606"/>
    </location>
</feature>
<evidence type="ECO:0000256" key="1">
    <source>
        <dbReference type="ARBA" id="ARBA00004173"/>
    </source>
</evidence>
<evidence type="ECO:0000313" key="8">
    <source>
        <dbReference type="Proteomes" id="UP000054270"/>
    </source>
</evidence>
<organism evidence="7 8">
    <name type="scientific">Hypholoma sublateritium (strain FD-334 SS-4)</name>
    <dbReference type="NCBI Taxonomy" id="945553"/>
    <lineage>
        <taxon>Eukaryota</taxon>
        <taxon>Fungi</taxon>
        <taxon>Dikarya</taxon>
        <taxon>Basidiomycota</taxon>
        <taxon>Agaricomycotina</taxon>
        <taxon>Agaricomycetes</taxon>
        <taxon>Agaricomycetidae</taxon>
        <taxon>Agaricales</taxon>
        <taxon>Agaricineae</taxon>
        <taxon>Strophariaceae</taxon>
        <taxon>Hypholoma</taxon>
    </lineage>
</organism>
<protein>
    <recommendedName>
        <fullName evidence="4">Oxidation resistance protein 1</fullName>
    </recommendedName>
</protein>
<keyword evidence="8" id="KW-1185">Reference proteome</keyword>
<evidence type="ECO:0000256" key="5">
    <source>
        <dbReference type="SAM" id="MobiDB-lite"/>
    </source>
</evidence>
<dbReference type="InterPro" id="IPR006571">
    <property type="entry name" value="TLDc_dom"/>
</dbReference>
<feature type="compositionally biased region" description="Low complexity" evidence="5">
    <location>
        <begin position="357"/>
        <end position="372"/>
    </location>
</feature>
<dbReference type="OMA" id="GRNDYIA"/>